<dbReference type="GO" id="GO:0008840">
    <property type="term" value="F:4-hydroxy-tetrahydrodipicolinate synthase activity"/>
    <property type="evidence" value="ECO:0007669"/>
    <property type="project" value="TreeGrafter"/>
</dbReference>
<evidence type="ECO:0000313" key="5">
    <source>
        <dbReference type="EMBL" id="MBA5760891.1"/>
    </source>
</evidence>
<accession>A0A7W2FML3</accession>
<dbReference type="RefSeq" id="WP_182105625.1">
    <property type="nucleotide sequence ID" value="NZ_JACFYF010000001.1"/>
</dbReference>
<comment type="similarity">
    <text evidence="1 3">Belongs to the DapA family.</text>
</comment>
<dbReference type="InterPro" id="IPR002220">
    <property type="entry name" value="DapA-like"/>
</dbReference>
<dbReference type="SMART" id="SM01130">
    <property type="entry name" value="DHDPS"/>
    <property type="match status" value="1"/>
</dbReference>
<dbReference type="Gene3D" id="3.20.20.70">
    <property type="entry name" value="Aldolase class I"/>
    <property type="match status" value="1"/>
</dbReference>
<gene>
    <name evidence="5" type="ORF">H2O73_00945</name>
</gene>
<keyword evidence="2 3" id="KW-0456">Lyase</keyword>
<evidence type="ECO:0000256" key="3">
    <source>
        <dbReference type="PIRNR" id="PIRNR001365"/>
    </source>
</evidence>
<dbReference type="SUPFAM" id="SSF51569">
    <property type="entry name" value="Aldolase"/>
    <property type="match status" value="1"/>
</dbReference>
<dbReference type="EMBL" id="JACFYF010000001">
    <property type="protein sequence ID" value="MBA5760891.1"/>
    <property type="molecule type" value="Genomic_DNA"/>
</dbReference>
<dbReference type="GO" id="GO:0005829">
    <property type="term" value="C:cytosol"/>
    <property type="evidence" value="ECO:0007669"/>
    <property type="project" value="TreeGrafter"/>
</dbReference>
<dbReference type="InterPro" id="IPR013785">
    <property type="entry name" value="Aldolase_TIM"/>
</dbReference>
<dbReference type="PANTHER" id="PTHR12128">
    <property type="entry name" value="DIHYDRODIPICOLINATE SYNTHASE"/>
    <property type="match status" value="1"/>
</dbReference>
<dbReference type="PIRSF" id="PIRSF001365">
    <property type="entry name" value="DHDPS"/>
    <property type="match status" value="1"/>
</dbReference>
<dbReference type="PANTHER" id="PTHR12128:SF66">
    <property type="entry name" value="4-HYDROXY-2-OXOGLUTARATE ALDOLASE, MITOCHONDRIAL"/>
    <property type="match status" value="1"/>
</dbReference>
<evidence type="ECO:0000256" key="1">
    <source>
        <dbReference type="ARBA" id="ARBA00007592"/>
    </source>
</evidence>
<dbReference type="Proteomes" id="UP000571701">
    <property type="component" value="Unassembled WGS sequence"/>
</dbReference>
<evidence type="ECO:0000256" key="4">
    <source>
        <dbReference type="PIRSR" id="PIRSR001365-1"/>
    </source>
</evidence>
<feature type="active site" description="Schiff-base intermediate with substrate" evidence="4">
    <location>
        <position position="162"/>
    </location>
</feature>
<protein>
    <submittedName>
        <fullName evidence="5">Dihydrodipicolinate synthase family protein</fullName>
    </submittedName>
</protein>
<proteinExistence type="inferred from homology"/>
<evidence type="ECO:0000313" key="6">
    <source>
        <dbReference type="Proteomes" id="UP000571701"/>
    </source>
</evidence>
<comment type="caution">
    <text evidence="5">The sequence shown here is derived from an EMBL/GenBank/DDBJ whole genome shotgun (WGS) entry which is preliminary data.</text>
</comment>
<keyword evidence="6" id="KW-1185">Reference proteome</keyword>
<sequence>MISGNWATLLLPIDDEKINFGQLAEQIDYYIEAGVDGIYSNGTAGEFYTQSEVEFEQISELLAEKCHQADMPFQIGASHCHPQAAIERVKFAASLSPTAIQVILPDWFPCSFDVAKVFLEKVEQAASGIDIVLYNPPHAKVNLTADELVGLYDAVPNLVGFKLPRITPELEASGLASRASIFVAGHFLATDAYKGAKGAYSNVCCLNPMATQTWTQDCLALNPRALELENRIQQFMAQEIAPYITEQGYCNAAVDKFMAALGGWSGISSTMRFPFATIPMRDIEHKLKIRNELLPEFKA</sequence>
<evidence type="ECO:0000256" key="2">
    <source>
        <dbReference type="ARBA" id="ARBA00023239"/>
    </source>
</evidence>
<dbReference type="Pfam" id="PF00701">
    <property type="entry name" value="DHDPS"/>
    <property type="match status" value="1"/>
</dbReference>
<organism evidence="5 6">
    <name type="scientific">Vibrio marinisediminis</name>
    <dbReference type="NCBI Taxonomy" id="2758441"/>
    <lineage>
        <taxon>Bacteria</taxon>
        <taxon>Pseudomonadati</taxon>
        <taxon>Pseudomonadota</taxon>
        <taxon>Gammaproteobacteria</taxon>
        <taxon>Vibrionales</taxon>
        <taxon>Vibrionaceae</taxon>
        <taxon>Vibrio</taxon>
    </lineage>
</organism>
<dbReference type="AlphaFoldDB" id="A0A7W2FML3"/>
<feature type="active site" description="Proton donor/acceptor" evidence="4">
    <location>
        <position position="134"/>
    </location>
</feature>
<reference evidence="5 6" key="1">
    <citation type="submission" date="2020-07" db="EMBL/GenBank/DDBJ databases">
        <title>Vibrio marinisediminis sp. nov., isolated from marine sediment.</title>
        <authorList>
            <person name="Ji X."/>
        </authorList>
    </citation>
    <scope>NUCLEOTIDE SEQUENCE [LARGE SCALE GENOMIC DNA]</scope>
    <source>
        <strain evidence="5 6">404</strain>
    </source>
</reference>
<dbReference type="CDD" id="cd00408">
    <property type="entry name" value="DHDPS-like"/>
    <property type="match status" value="1"/>
</dbReference>
<name>A0A7W2FML3_9VIBR</name>